<dbReference type="AlphaFoldDB" id="A0A1Y2T0Z6"/>
<name>A0A1Y2T0Z6_9BIFI</name>
<gene>
    <name evidence="3" type="ORF">B9T39_06160</name>
</gene>
<dbReference type="Pfam" id="PF13635">
    <property type="entry name" value="DUF4143"/>
    <property type="match status" value="1"/>
</dbReference>
<dbReference type="Pfam" id="PF13173">
    <property type="entry name" value="AAA_14"/>
    <property type="match status" value="1"/>
</dbReference>
<dbReference type="PANTHER" id="PTHR33295:SF20">
    <property type="entry name" value="ATPASE"/>
    <property type="match status" value="1"/>
</dbReference>
<accession>A0A1Y2T0Z6</accession>
<dbReference type="PANTHER" id="PTHR33295">
    <property type="entry name" value="ATPASE"/>
    <property type="match status" value="1"/>
</dbReference>
<dbReference type="EMBL" id="NEKC01000013">
    <property type="protein sequence ID" value="OTA28672.1"/>
    <property type="molecule type" value="Genomic_DNA"/>
</dbReference>
<dbReference type="InterPro" id="IPR027417">
    <property type="entry name" value="P-loop_NTPase"/>
</dbReference>
<dbReference type="STRING" id="1160091.B9T39_06160"/>
<evidence type="ECO:0000259" key="2">
    <source>
        <dbReference type="Pfam" id="PF13635"/>
    </source>
</evidence>
<dbReference type="Proteomes" id="UP000243540">
    <property type="component" value="Unassembled WGS sequence"/>
</dbReference>
<sequence length="404" mass="47016">MNEKTFVHRPRYLQFLERHKNKHIIKVMSGVRRAGKSVIFELFREQIRAEGTDTSHIIDINFENLTYYELRDMLKLNAYIESQITDDSMYYIFLDEIQHVRNFELVVDSLFIKPNVDLYITGSNAYFMSGDLATNLTGRYVEMEVLPLSFAEYVSGQDSAQDVSVLFNEYLLSGFPYLLHTQDDAERIEYLQGIYNTVLLNDVVSRAGDAQPELLERIIRTLLSSIGSVISVSKIRNTLESQGEKISRNALGKYVDALTDSLLFYVTPRYDVKGRNLLQRLEKYYTVDLGMRRLLLPDHQEDFGHMLENLVYLELRRRFAHVYVGNVGKYEVDFVGITATGECEYYQVSETTLAKETLERELRPLQAIQDQYPKYLLTMDTVMRTANYEGIRKLNVMDWLLEAH</sequence>
<dbReference type="RefSeq" id="WP_086106941.1">
    <property type="nucleotide sequence ID" value="NZ_NEKB01000017.1"/>
</dbReference>
<dbReference type="InterPro" id="IPR025420">
    <property type="entry name" value="DUF4143"/>
</dbReference>
<proteinExistence type="predicted"/>
<organism evidence="3 4">
    <name type="scientific">Alloscardovia macacae</name>
    <dbReference type="NCBI Taxonomy" id="1160091"/>
    <lineage>
        <taxon>Bacteria</taxon>
        <taxon>Bacillati</taxon>
        <taxon>Actinomycetota</taxon>
        <taxon>Actinomycetes</taxon>
        <taxon>Bifidobacteriales</taxon>
        <taxon>Bifidobacteriaceae</taxon>
        <taxon>Alloscardovia</taxon>
    </lineage>
</organism>
<dbReference type="SUPFAM" id="SSF52540">
    <property type="entry name" value="P-loop containing nucleoside triphosphate hydrolases"/>
    <property type="match status" value="1"/>
</dbReference>
<evidence type="ECO:0000259" key="1">
    <source>
        <dbReference type="Pfam" id="PF13173"/>
    </source>
</evidence>
<protein>
    <submittedName>
        <fullName evidence="3">ATPase</fullName>
    </submittedName>
</protein>
<reference evidence="3 4" key="1">
    <citation type="submission" date="2017-04" db="EMBL/GenBank/DDBJ databases">
        <title>Draft genome sequences of Alloscardovia macacae UMA81211 and UMA81212 isolated from the feces of a rhesus macaque (Macaca mulatta).</title>
        <authorList>
            <person name="Albert K."/>
            <person name="Sela D.A."/>
        </authorList>
    </citation>
    <scope>NUCLEOTIDE SEQUENCE [LARGE SCALE GENOMIC DNA]</scope>
    <source>
        <strain evidence="3 4">UMA81212</strain>
    </source>
</reference>
<comment type="caution">
    <text evidence="3">The sequence shown here is derived from an EMBL/GenBank/DDBJ whole genome shotgun (WGS) entry which is preliminary data.</text>
</comment>
<feature type="domain" description="DUF4143" evidence="2">
    <location>
        <begin position="202"/>
        <end position="341"/>
    </location>
</feature>
<dbReference type="InterPro" id="IPR041682">
    <property type="entry name" value="AAA_14"/>
</dbReference>
<feature type="domain" description="AAA" evidence="1">
    <location>
        <begin position="25"/>
        <end position="153"/>
    </location>
</feature>
<evidence type="ECO:0000313" key="4">
    <source>
        <dbReference type="Proteomes" id="UP000243540"/>
    </source>
</evidence>
<evidence type="ECO:0000313" key="3">
    <source>
        <dbReference type="EMBL" id="OTA28672.1"/>
    </source>
</evidence>
<dbReference type="OrthoDB" id="9801684at2"/>